<dbReference type="EC" id="2.4.-.-" evidence="1"/>
<dbReference type="GO" id="GO:0016758">
    <property type="term" value="F:hexosyltransferase activity"/>
    <property type="evidence" value="ECO:0007669"/>
    <property type="project" value="TreeGrafter"/>
</dbReference>
<dbReference type="Gene3D" id="3.40.50.2000">
    <property type="entry name" value="Glycogen Phosphorylase B"/>
    <property type="match status" value="1"/>
</dbReference>
<dbReference type="SUPFAM" id="SSF53756">
    <property type="entry name" value="UDP-Glycosyltransferase/glycogen phosphorylase"/>
    <property type="match status" value="1"/>
</dbReference>
<organism evidence="1">
    <name type="scientific">Singulisphaera sp. Ch08</name>
    <dbReference type="NCBI Taxonomy" id="3120278"/>
    <lineage>
        <taxon>Bacteria</taxon>
        <taxon>Pseudomonadati</taxon>
        <taxon>Planctomycetota</taxon>
        <taxon>Planctomycetia</taxon>
        <taxon>Isosphaerales</taxon>
        <taxon>Isosphaeraceae</taxon>
        <taxon>Singulisphaera</taxon>
    </lineage>
</organism>
<name>A0AAU7CA88_9BACT</name>
<dbReference type="Pfam" id="PF13692">
    <property type="entry name" value="Glyco_trans_1_4"/>
    <property type="match status" value="1"/>
</dbReference>
<sequence>MARDVERCPYHHQAPTAVPESAICRLLHRLTEVEDDSLCEVSREACVACCEGSLPSETHLNPTLASLLFDLTTRLLHTDADVAGCDREQAIRLRNWAEENLFLGADPPPRLPRVRESTTPRFVDSQGRLDQRPRIGLIGSNAPSGLGSLNRSIAKNLAIDHWLIVSHRYFPDLPEIPECHVWRETEPASVREFLEGLDWLLFCERPQLDFVVEMAHEMGVRIGCVPMWEHLEELSRWIRIVDLMICPTRFSHTILERWRERLGLHYELALVSWPIDLDRFPFRPRRVCHKFLFINGLGGMRTLEQQSPNWDGRKGLWIIAEAAKRAPTVPILVRSQAAYIPRLPANVEVRRDNLEDAAALYDEGDVCIQPSRWEGLGLPLLECQASGLPLVTTDAPPMNEHRPLLAVRASATRARLSRHRTIPVHEVDPDDLARALLSLHGSDISEASRAARRYVESEHSWVVTGPRILDLLRHTSAPRNR</sequence>
<proteinExistence type="predicted"/>
<dbReference type="InterPro" id="IPR050194">
    <property type="entry name" value="Glycosyltransferase_grp1"/>
</dbReference>
<dbReference type="PANTHER" id="PTHR45947:SF3">
    <property type="entry name" value="SULFOQUINOVOSYL TRANSFERASE SQD2"/>
    <property type="match status" value="1"/>
</dbReference>
<evidence type="ECO:0000313" key="1">
    <source>
        <dbReference type="EMBL" id="XBH02224.1"/>
    </source>
</evidence>
<protein>
    <submittedName>
        <fullName evidence="1">Glycosyltransferase</fullName>
        <ecNumber evidence="1">2.4.-.-</ecNumber>
    </submittedName>
</protein>
<dbReference type="AlphaFoldDB" id="A0AAU7CA88"/>
<dbReference type="EMBL" id="CP155447">
    <property type="protein sequence ID" value="XBH02224.1"/>
    <property type="molecule type" value="Genomic_DNA"/>
</dbReference>
<keyword evidence="1" id="KW-0328">Glycosyltransferase</keyword>
<gene>
    <name evidence="1" type="ORF">V5E97_28380</name>
</gene>
<dbReference type="PANTHER" id="PTHR45947">
    <property type="entry name" value="SULFOQUINOVOSYL TRANSFERASE SQD2"/>
    <property type="match status" value="1"/>
</dbReference>
<keyword evidence="1" id="KW-0808">Transferase</keyword>
<reference evidence="1" key="1">
    <citation type="submission" date="2024-05" db="EMBL/GenBank/DDBJ databases">
        <title>Planctomycetes of the genus Singulisphaera possess chitinolytic capabilities.</title>
        <authorList>
            <person name="Ivanova A."/>
        </authorList>
    </citation>
    <scope>NUCLEOTIDE SEQUENCE</scope>
    <source>
        <strain evidence="1">Ch08T</strain>
    </source>
</reference>
<dbReference type="RefSeq" id="WP_406694966.1">
    <property type="nucleotide sequence ID" value="NZ_CP155447.1"/>
</dbReference>
<accession>A0AAU7CA88</accession>